<feature type="domain" description="Myb-like" evidence="8">
    <location>
        <begin position="332"/>
        <end position="390"/>
    </location>
</feature>
<reference evidence="9" key="1">
    <citation type="submission" date="2020-09" db="EMBL/GenBank/DDBJ databases">
        <title>Genome-Enabled Discovery of Anthraquinone Biosynthesis in Senna tora.</title>
        <authorList>
            <person name="Kang S.-H."/>
            <person name="Pandey R.P."/>
            <person name="Lee C.-M."/>
            <person name="Sim J.-S."/>
            <person name="Jeong J.-T."/>
            <person name="Choi B.-S."/>
            <person name="Jung M."/>
            <person name="Ginzburg D."/>
            <person name="Zhao K."/>
            <person name="Won S.Y."/>
            <person name="Oh T.-J."/>
            <person name="Yu Y."/>
            <person name="Kim N.-H."/>
            <person name="Lee O.R."/>
            <person name="Lee T.-H."/>
            <person name="Bashyal P."/>
            <person name="Kim T.-S."/>
            <person name="Lee W.-H."/>
            <person name="Kawkins C."/>
            <person name="Kim C.-K."/>
            <person name="Kim J.S."/>
            <person name="Ahn B.O."/>
            <person name="Rhee S.Y."/>
            <person name="Sohng J.K."/>
        </authorList>
    </citation>
    <scope>NUCLEOTIDE SEQUENCE</scope>
    <source>
        <tissue evidence="9">Leaf</tissue>
    </source>
</reference>
<evidence type="ECO:0000256" key="7">
    <source>
        <dbReference type="SAM" id="MobiDB-lite"/>
    </source>
</evidence>
<dbReference type="Pfam" id="PF13837">
    <property type="entry name" value="Myb_DNA-bind_4"/>
    <property type="match status" value="2"/>
</dbReference>
<dbReference type="PANTHER" id="PTHR21654">
    <property type="entry name" value="FI21293P1"/>
    <property type="match status" value="1"/>
</dbReference>
<evidence type="ECO:0000256" key="6">
    <source>
        <dbReference type="ARBA" id="ARBA00023242"/>
    </source>
</evidence>
<proteinExistence type="predicted"/>
<dbReference type="OrthoDB" id="691673at2759"/>
<feature type="region of interest" description="Disordered" evidence="7">
    <location>
        <begin position="1"/>
        <end position="55"/>
    </location>
</feature>
<dbReference type="GO" id="GO:0005634">
    <property type="term" value="C:nucleus"/>
    <property type="evidence" value="ECO:0007669"/>
    <property type="project" value="UniProtKB-SubCell"/>
</dbReference>
<dbReference type="GO" id="GO:0006355">
    <property type="term" value="P:regulation of DNA-templated transcription"/>
    <property type="evidence" value="ECO:0007669"/>
    <property type="project" value="UniProtKB-ARBA"/>
</dbReference>
<keyword evidence="5" id="KW-0804">Transcription</keyword>
<dbReference type="EMBL" id="JAAIUW010000004">
    <property type="protein sequence ID" value="KAF7834184.1"/>
    <property type="molecule type" value="Genomic_DNA"/>
</dbReference>
<feature type="region of interest" description="Disordered" evidence="7">
    <location>
        <begin position="167"/>
        <end position="194"/>
    </location>
</feature>
<dbReference type="AlphaFoldDB" id="A0A834WXG9"/>
<feature type="compositionally biased region" description="Low complexity" evidence="7">
    <location>
        <begin position="167"/>
        <end position="180"/>
    </location>
</feature>
<evidence type="ECO:0000256" key="5">
    <source>
        <dbReference type="ARBA" id="ARBA00023163"/>
    </source>
</evidence>
<feature type="compositionally biased region" description="Basic and acidic residues" evidence="7">
    <location>
        <begin position="461"/>
        <end position="480"/>
    </location>
</feature>
<evidence type="ECO:0000256" key="1">
    <source>
        <dbReference type="ARBA" id="ARBA00004123"/>
    </source>
</evidence>
<dbReference type="Proteomes" id="UP000634136">
    <property type="component" value="Unassembled WGS sequence"/>
</dbReference>
<dbReference type="FunFam" id="1.10.10.60:FF:000061">
    <property type="entry name" value="Trihelix transcription factor GT-2"/>
    <property type="match status" value="1"/>
</dbReference>
<feature type="compositionally biased region" description="Polar residues" evidence="7">
    <location>
        <begin position="451"/>
        <end position="460"/>
    </location>
</feature>
<dbReference type="InterPro" id="IPR001005">
    <property type="entry name" value="SANT/Myb"/>
</dbReference>
<dbReference type="Gene3D" id="1.10.10.60">
    <property type="entry name" value="Homeodomain-like"/>
    <property type="match status" value="2"/>
</dbReference>
<comment type="subcellular location">
    <subcellularLocation>
        <location evidence="1">Nucleus</location>
    </subcellularLocation>
</comment>
<feature type="compositionally biased region" description="Basic and acidic residues" evidence="7">
    <location>
        <begin position="31"/>
        <end position="47"/>
    </location>
</feature>
<feature type="region of interest" description="Disordered" evidence="7">
    <location>
        <begin position="445"/>
        <end position="492"/>
    </location>
</feature>
<feature type="compositionally biased region" description="Polar residues" evidence="7">
    <location>
        <begin position="1"/>
        <end position="14"/>
    </location>
</feature>
<protein>
    <submittedName>
        <fullName evidence="9">Trihelix transcription factor GT-2</fullName>
    </submittedName>
</protein>
<dbReference type="GO" id="GO:0003677">
    <property type="term" value="F:DNA binding"/>
    <property type="evidence" value="ECO:0007669"/>
    <property type="project" value="UniProtKB-KW"/>
</dbReference>
<evidence type="ECO:0000259" key="8">
    <source>
        <dbReference type="PROSITE" id="PS50090"/>
    </source>
</evidence>
<name>A0A834WXG9_9FABA</name>
<keyword evidence="4" id="KW-0238">DNA-binding</keyword>
<feature type="compositionally biased region" description="Polar residues" evidence="7">
    <location>
        <begin position="483"/>
        <end position="492"/>
    </location>
</feature>
<dbReference type="SMART" id="SM00717">
    <property type="entry name" value="SANT"/>
    <property type="match status" value="2"/>
</dbReference>
<evidence type="ECO:0000313" key="10">
    <source>
        <dbReference type="Proteomes" id="UP000634136"/>
    </source>
</evidence>
<gene>
    <name evidence="9" type="ORF">G2W53_009043</name>
</gene>
<evidence type="ECO:0000256" key="4">
    <source>
        <dbReference type="ARBA" id="ARBA00023125"/>
    </source>
</evidence>
<evidence type="ECO:0000256" key="3">
    <source>
        <dbReference type="ARBA" id="ARBA00023015"/>
    </source>
</evidence>
<dbReference type="PROSITE" id="PS50090">
    <property type="entry name" value="MYB_LIKE"/>
    <property type="match status" value="2"/>
</dbReference>
<organism evidence="9 10">
    <name type="scientific">Senna tora</name>
    <dbReference type="NCBI Taxonomy" id="362788"/>
    <lineage>
        <taxon>Eukaryota</taxon>
        <taxon>Viridiplantae</taxon>
        <taxon>Streptophyta</taxon>
        <taxon>Embryophyta</taxon>
        <taxon>Tracheophyta</taxon>
        <taxon>Spermatophyta</taxon>
        <taxon>Magnoliopsida</taxon>
        <taxon>eudicotyledons</taxon>
        <taxon>Gunneridae</taxon>
        <taxon>Pentapetalae</taxon>
        <taxon>rosids</taxon>
        <taxon>fabids</taxon>
        <taxon>Fabales</taxon>
        <taxon>Fabaceae</taxon>
        <taxon>Caesalpinioideae</taxon>
        <taxon>Cassia clade</taxon>
        <taxon>Senna</taxon>
    </lineage>
</organism>
<accession>A0A834WXG9</accession>
<evidence type="ECO:0000313" key="9">
    <source>
        <dbReference type="EMBL" id="KAF7834184.1"/>
    </source>
</evidence>
<dbReference type="CDD" id="cd12203">
    <property type="entry name" value="GT1"/>
    <property type="match status" value="2"/>
</dbReference>
<dbReference type="InterPro" id="IPR044822">
    <property type="entry name" value="Myb_DNA-bind_4"/>
</dbReference>
<keyword evidence="2" id="KW-0677">Repeat</keyword>
<sequence>MLQQLSTLPETSGASIHPDDGRGGCSGPDSDGPKDHHHGLAGEEADRNSTANRWPREETMALLKIRSEMDVAFRDTTPKAPLWQQISRRLGELGYHRSAKKCKEKFENIYKYHRRTKDGRYGKPNSKTYRFFEQLEALQTPHPPHEQEQPTTLVQHAVPCSIRFPTSADYSDSTTSSNTKDSAEAATTTPKSDKRRLTQFFERLMKEVVEKQESLHRKFMEVLEKCEQDRIARDEAWKMQELARINRERELLAHERSVAAAKDAALLAILKKLTEQSSSVTVEVNDILSDQNMINNIPEDKDKEKENSGVMEKLQEGRNRSDVGNFIQMSSSRWPKEEVEALIRLRTNMDLEYDGNGPKGPLWEEMSSAMKKLGYNRSAKRCKEKWENINKYFKRMREKNKRRPEDSKTCPYFHQLDALYSSKKRNGNSNNNSNDQLKAEELLMHIMSGQEDPQSSSQDAATDKEKMNQNEGDNKDDGDHMVANSTSIEIMG</sequence>
<keyword evidence="10" id="KW-1185">Reference proteome</keyword>
<dbReference type="FunFam" id="1.10.10.60:FF:000092">
    <property type="entry name" value="Trihelix transcription factor GT-2"/>
    <property type="match status" value="1"/>
</dbReference>
<evidence type="ECO:0000256" key="2">
    <source>
        <dbReference type="ARBA" id="ARBA00022737"/>
    </source>
</evidence>
<comment type="caution">
    <text evidence="9">The sequence shown here is derived from an EMBL/GenBank/DDBJ whole genome shotgun (WGS) entry which is preliminary data.</text>
</comment>
<keyword evidence="6" id="KW-0539">Nucleus</keyword>
<keyword evidence="3" id="KW-0805">Transcription regulation</keyword>
<feature type="domain" description="Myb-like" evidence="8">
    <location>
        <begin position="46"/>
        <end position="110"/>
    </location>
</feature>
<feature type="region of interest" description="Disordered" evidence="7">
    <location>
        <begin position="298"/>
        <end position="317"/>
    </location>
</feature>
<dbReference type="PANTHER" id="PTHR21654:SF14">
    <property type="entry name" value="TRIHELIX TRANSCRIPTION FACTOR GTL1-LIKE"/>
    <property type="match status" value="1"/>
</dbReference>